<dbReference type="InterPro" id="IPR027785">
    <property type="entry name" value="UvrD-like_helicase_C"/>
</dbReference>
<organism evidence="2 3">
    <name type="scientific">Candidatus Dojkabacteria bacterium</name>
    <dbReference type="NCBI Taxonomy" id="2099670"/>
    <lineage>
        <taxon>Bacteria</taxon>
        <taxon>Candidatus Dojkabacteria</taxon>
    </lineage>
</organism>
<dbReference type="InterPro" id="IPR050534">
    <property type="entry name" value="Coronavir_polyprotein_1ab"/>
</dbReference>
<dbReference type="InterPro" id="IPR027417">
    <property type="entry name" value="P-loop_NTPase"/>
</dbReference>
<evidence type="ECO:0000313" key="2">
    <source>
        <dbReference type="EMBL" id="MCA9385911.1"/>
    </source>
</evidence>
<sequence>MITFTDDQKHAIEAVLDWYSSKKRPFITLGGYAGTGKTTILGYIRNELRKKKVTRVAFCAYTGKAARVLESKLTDAQSLNEKDRVSTIHSLIYKALTNTQGEVIGWDKRIDVAFDLIIVDEASMVDEYIWQDLLSFGIPILAVGDHGQLYPIQGKFSLMRKPDITLEKIHRQAEGNPIIHVSMLARKEGAIPITSFSKIVKKFDRYDPETGSEIEDMFYGFDENMLILCGYNKTRIQLNSQVRQQLGFEGQGIEVGERVICLKNNHQEGLVNGLQGYIVSLESINEFHYSAEISFDDTRDVFKGKILKAQFDSPNLVTKLNGIHPRQFGGQFDKGYAVTVHKAQGSQARRVILFEERFPQMSDDDWRRWLYTGVTRAEEELFIIGR</sequence>
<reference evidence="2" key="1">
    <citation type="submission" date="2020-04" db="EMBL/GenBank/DDBJ databases">
        <authorList>
            <person name="Zhang T."/>
        </authorList>
    </citation>
    <scope>NUCLEOTIDE SEQUENCE</scope>
    <source>
        <strain evidence="2">HKST-UBA11</strain>
    </source>
</reference>
<dbReference type="SUPFAM" id="SSF52540">
    <property type="entry name" value="P-loop containing nucleoside triphosphate hydrolases"/>
    <property type="match status" value="1"/>
</dbReference>
<protein>
    <submittedName>
        <fullName evidence="2">AAA family ATPase</fullName>
    </submittedName>
</protein>
<dbReference type="CDD" id="cd18809">
    <property type="entry name" value="SF1_C_RecD"/>
    <property type="match status" value="1"/>
</dbReference>
<dbReference type="Gene3D" id="3.40.50.300">
    <property type="entry name" value="P-loop containing nucleotide triphosphate hydrolases"/>
    <property type="match status" value="2"/>
</dbReference>
<dbReference type="Gene3D" id="2.30.30.940">
    <property type="match status" value="1"/>
</dbReference>
<proteinExistence type="predicted"/>
<gene>
    <name evidence="2" type="ORF">KC717_04660</name>
</gene>
<reference evidence="2" key="2">
    <citation type="journal article" date="2021" name="Microbiome">
        <title>Successional dynamics and alternative stable states in a saline activated sludge microbial community over 9 years.</title>
        <authorList>
            <person name="Wang Y."/>
            <person name="Ye J."/>
            <person name="Ju F."/>
            <person name="Liu L."/>
            <person name="Boyd J.A."/>
            <person name="Deng Y."/>
            <person name="Parks D.H."/>
            <person name="Jiang X."/>
            <person name="Yin X."/>
            <person name="Woodcroft B.J."/>
            <person name="Tyson G.W."/>
            <person name="Hugenholtz P."/>
            <person name="Polz M.F."/>
            <person name="Zhang T."/>
        </authorList>
    </citation>
    <scope>NUCLEOTIDE SEQUENCE</scope>
    <source>
        <strain evidence="2">HKST-UBA11</strain>
    </source>
</reference>
<dbReference type="PANTHER" id="PTHR43788">
    <property type="entry name" value="DNA2/NAM7 HELICASE FAMILY MEMBER"/>
    <property type="match status" value="1"/>
</dbReference>
<comment type="caution">
    <text evidence="2">The sequence shown here is derived from an EMBL/GenBank/DDBJ whole genome shotgun (WGS) entry which is preliminary data.</text>
</comment>
<dbReference type="Pfam" id="PF13604">
    <property type="entry name" value="AAA_30"/>
    <property type="match status" value="1"/>
</dbReference>
<dbReference type="AlphaFoldDB" id="A0A955L9C2"/>
<dbReference type="Proteomes" id="UP000754563">
    <property type="component" value="Unassembled WGS sequence"/>
</dbReference>
<evidence type="ECO:0000313" key="3">
    <source>
        <dbReference type="Proteomes" id="UP000754563"/>
    </source>
</evidence>
<dbReference type="Pfam" id="PF13538">
    <property type="entry name" value="UvrD_C_2"/>
    <property type="match status" value="1"/>
</dbReference>
<name>A0A955L9C2_9BACT</name>
<dbReference type="EMBL" id="JAGQLH010000055">
    <property type="protein sequence ID" value="MCA9385911.1"/>
    <property type="molecule type" value="Genomic_DNA"/>
</dbReference>
<evidence type="ECO:0000259" key="1">
    <source>
        <dbReference type="Pfam" id="PF13538"/>
    </source>
</evidence>
<accession>A0A955L9C2</accession>
<feature type="domain" description="UvrD-like helicase C-terminal" evidence="1">
    <location>
        <begin position="335"/>
        <end position="384"/>
    </location>
</feature>